<accession>A0AAE1CAC9</accession>
<dbReference type="InterPro" id="IPR050797">
    <property type="entry name" value="Carb_Metab_Trans_Reg"/>
</dbReference>
<feature type="compositionally biased region" description="Polar residues" evidence="3">
    <location>
        <begin position="635"/>
        <end position="663"/>
    </location>
</feature>
<keyword evidence="2" id="KW-0539">Nucleus</keyword>
<organism evidence="5 6">
    <name type="scientific">Podospora appendiculata</name>
    <dbReference type="NCBI Taxonomy" id="314037"/>
    <lineage>
        <taxon>Eukaryota</taxon>
        <taxon>Fungi</taxon>
        <taxon>Dikarya</taxon>
        <taxon>Ascomycota</taxon>
        <taxon>Pezizomycotina</taxon>
        <taxon>Sordariomycetes</taxon>
        <taxon>Sordariomycetidae</taxon>
        <taxon>Sordariales</taxon>
        <taxon>Podosporaceae</taxon>
        <taxon>Podospora</taxon>
    </lineage>
</organism>
<dbReference type="CDD" id="cd00067">
    <property type="entry name" value="GAL4"/>
    <property type="match status" value="1"/>
</dbReference>
<dbReference type="Gene3D" id="4.10.240.10">
    <property type="entry name" value="Zn(2)-C6 fungal-type DNA-binding domain"/>
    <property type="match status" value="1"/>
</dbReference>
<keyword evidence="6" id="KW-1185">Reference proteome</keyword>
<feature type="domain" description="Zn(2)-C6 fungal-type" evidence="4">
    <location>
        <begin position="8"/>
        <end position="37"/>
    </location>
</feature>
<evidence type="ECO:0000256" key="3">
    <source>
        <dbReference type="SAM" id="MobiDB-lite"/>
    </source>
</evidence>
<gene>
    <name evidence="5" type="ORF">B0T22DRAFT_216139</name>
</gene>
<evidence type="ECO:0000313" key="6">
    <source>
        <dbReference type="Proteomes" id="UP001270362"/>
    </source>
</evidence>
<dbReference type="SMART" id="SM00066">
    <property type="entry name" value="GAL4"/>
    <property type="match status" value="1"/>
</dbReference>
<dbReference type="GO" id="GO:0003677">
    <property type="term" value="F:DNA binding"/>
    <property type="evidence" value="ECO:0007669"/>
    <property type="project" value="InterPro"/>
</dbReference>
<dbReference type="EMBL" id="JAULSO010000003">
    <property type="protein sequence ID" value="KAK3685383.1"/>
    <property type="molecule type" value="Genomic_DNA"/>
</dbReference>
<feature type="compositionally biased region" description="Low complexity" evidence="3">
    <location>
        <begin position="584"/>
        <end position="618"/>
    </location>
</feature>
<dbReference type="Pfam" id="PF00172">
    <property type="entry name" value="Zn_clus"/>
    <property type="match status" value="1"/>
</dbReference>
<dbReference type="InterPro" id="IPR007219">
    <property type="entry name" value="XnlR_reg_dom"/>
</dbReference>
<protein>
    <submittedName>
        <fullName evidence="5">Fungal-specific transcription factor domain-containing protein</fullName>
    </submittedName>
</protein>
<comment type="caution">
    <text evidence="5">The sequence shown here is derived from an EMBL/GenBank/DDBJ whole genome shotgun (WGS) entry which is preliminary data.</text>
</comment>
<dbReference type="SMART" id="SM00906">
    <property type="entry name" value="Fungal_trans"/>
    <property type="match status" value="1"/>
</dbReference>
<feature type="region of interest" description="Disordered" evidence="3">
    <location>
        <begin position="521"/>
        <end position="685"/>
    </location>
</feature>
<reference evidence="5" key="1">
    <citation type="journal article" date="2023" name="Mol. Phylogenet. Evol.">
        <title>Genome-scale phylogeny and comparative genomics of the fungal order Sordariales.</title>
        <authorList>
            <person name="Hensen N."/>
            <person name="Bonometti L."/>
            <person name="Westerberg I."/>
            <person name="Brannstrom I.O."/>
            <person name="Guillou S."/>
            <person name="Cros-Aarteil S."/>
            <person name="Calhoun S."/>
            <person name="Haridas S."/>
            <person name="Kuo A."/>
            <person name="Mondo S."/>
            <person name="Pangilinan J."/>
            <person name="Riley R."/>
            <person name="LaButti K."/>
            <person name="Andreopoulos B."/>
            <person name="Lipzen A."/>
            <person name="Chen C."/>
            <person name="Yan M."/>
            <person name="Daum C."/>
            <person name="Ng V."/>
            <person name="Clum A."/>
            <person name="Steindorff A."/>
            <person name="Ohm R.A."/>
            <person name="Martin F."/>
            <person name="Silar P."/>
            <person name="Natvig D.O."/>
            <person name="Lalanne C."/>
            <person name="Gautier V."/>
            <person name="Ament-Velasquez S.L."/>
            <person name="Kruys A."/>
            <person name="Hutchinson M.I."/>
            <person name="Powell A.J."/>
            <person name="Barry K."/>
            <person name="Miller A.N."/>
            <person name="Grigoriev I.V."/>
            <person name="Debuchy R."/>
            <person name="Gladieux P."/>
            <person name="Hiltunen Thoren M."/>
            <person name="Johannesson H."/>
        </authorList>
    </citation>
    <scope>NUCLEOTIDE SEQUENCE</scope>
    <source>
        <strain evidence="5">CBS 314.62</strain>
    </source>
</reference>
<evidence type="ECO:0000313" key="5">
    <source>
        <dbReference type="EMBL" id="KAK3685383.1"/>
    </source>
</evidence>
<dbReference type="InterPro" id="IPR036864">
    <property type="entry name" value="Zn2-C6_fun-type_DNA-bd_sf"/>
</dbReference>
<dbReference type="PANTHER" id="PTHR31668:SF20">
    <property type="entry name" value="ZN(II)2CYS6 TRANSCRIPTION FACTOR (EUROFUNG)"/>
    <property type="match status" value="1"/>
</dbReference>
<feature type="compositionally biased region" description="Gly residues" evidence="3">
    <location>
        <begin position="667"/>
        <end position="681"/>
    </location>
</feature>
<dbReference type="GO" id="GO:0000981">
    <property type="term" value="F:DNA-binding transcription factor activity, RNA polymerase II-specific"/>
    <property type="evidence" value="ECO:0007669"/>
    <property type="project" value="InterPro"/>
</dbReference>
<reference evidence="5" key="2">
    <citation type="submission" date="2023-06" db="EMBL/GenBank/DDBJ databases">
        <authorList>
            <consortium name="Lawrence Berkeley National Laboratory"/>
            <person name="Haridas S."/>
            <person name="Hensen N."/>
            <person name="Bonometti L."/>
            <person name="Westerberg I."/>
            <person name="Brannstrom I.O."/>
            <person name="Guillou S."/>
            <person name="Cros-Aarteil S."/>
            <person name="Calhoun S."/>
            <person name="Kuo A."/>
            <person name="Mondo S."/>
            <person name="Pangilinan J."/>
            <person name="Riley R."/>
            <person name="Labutti K."/>
            <person name="Andreopoulos B."/>
            <person name="Lipzen A."/>
            <person name="Chen C."/>
            <person name="Yanf M."/>
            <person name="Daum C."/>
            <person name="Ng V."/>
            <person name="Clum A."/>
            <person name="Steindorff A."/>
            <person name="Ohm R."/>
            <person name="Martin F."/>
            <person name="Silar P."/>
            <person name="Natvig D."/>
            <person name="Lalanne C."/>
            <person name="Gautier V."/>
            <person name="Ament-Velasquez S.L."/>
            <person name="Kruys A."/>
            <person name="Hutchinson M.I."/>
            <person name="Powell A.J."/>
            <person name="Barry K."/>
            <person name="Miller A.N."/>
            <person name="Grigoriev I.V."/>
            <person name="Debuchy R."/>
            <person name="Gladieux P."/>
            <person name="Thoren M.H."/>
            <person name="Johannesson H."/>
        </authorList>
    </citation>
    <scope>NUCLEOTIDE SEQUENCE</scope>
    <source>
        <strain evidence="5">CBS 314.62</strain>
    </source>
</reference>
<dbReference type="SUPFAM" id="SSF57701">
    <property type="entry name" value="Zn2/Cys6 DNA-binding domain"/>
    <property type="match status" value="1"/>
</dbReference>
<proteinExistence type="predicted"/>
<dbReference type="Proteomes" id="UP001270362">
    <property type="component" value="Unassembled WGS sequence"/>
</dbReference>
<feature type="compositionally biased region" description="Low complexity" evidence="3">
    <location>
        <begin position="525"/>
        <end position="552"/>
    </location>
</feature>
<dbReference type="InterPro" id="IPR001138">
    <property type="entry name" value="Zn2Cys6_DnaBD"/>
</dbReference>
<dbReference type="CDD" id="cd12148">
    <property type="entry name" value="fungal_TF_MHR"/>
    <property type="match status" value="1"/>
</dbReference>
<dbReference type="PROSITE" id="PS00463">
    <property type="entry name" value="ZN2_CY6_FUNGAL_1"/>
    <property type="match status" value="1"/>
</dbReference>
<evidence type="ECO:0000256" key="2">
    <source>
        <dbReference type="ARBA" id="ARBA00023242"/>
    </source>
</evidence>
<dbReference type="PANTHER" id="PTHR31668">
    <property type="entry name" value="GLUCOSE TRANSPORT TRANSCRIPTION REGULATOR RGT1-RELATED-RELATED"/>
    <property type="match status" value="1"/>
</dbReference>
<evidence type="ECO:0000259" key="4">
    <source>
        <dbReference type="PROSITE" id="PS50048"/>
    </source>
</evidence>
<keyword evidence="1" id="KW-0479">Metal-binding</keyword>
<evidence type="ECO:0000256" key="1">
    <source>
        <dbReference type="ARBA" id="ARBA00022723"/>
    </source>
</evidence>
<dbReference type="PROSITE" id="PS50048">
    <property type="entry name" value="ZN2_CY6_FUNGAL_2"/>
    <property type="match status" value="1"/>
</dbReference>
<dbReference type="Pfam" id="PF04082">
    <property type="entry name" value="Fungal_trans"/>
    <property type="match status" value="1"/>
</dbReference>
<name>A0AAE1CAC9_9PEZI</name>
<sequence length="745" mass="82109">MTTAVKRACDACHRRKVKCDGINPCRNCSASQLSCTYNAIPQKKGPKGSRAKVITELRENQRQTSLSAKVQNRINGMNGPSIIPSLAPTPGLLSNEMARECTDFFFANMYQSMPILHRGRLEQQALYMDQSIDAYCLLTSLSAFMMLQPGMAMPSGDPYGFDMPGASSIVSSSLLLEETIRVRKGSDYLDSPSLNSLCTSYFLFGCYYGIDMHDKAWFHLREATTLAHMIGMNKESTYLQYDGIEASRRRRLYWLLFVTERAFALQRNRPLTLEASINMPAPNDDPTDPNPHQLRGFIHQVNMFRSFDNVLVPLWNKTRESCLPSYLSALQKQIQDILPPYLNDVQSQLAEIQINQQWLKNTTWQLSVASGNASESGPYPYPVDIARDLLPIVSHLPGNLGLNGIALVEKLLSVTCALTEVLEMQPASRNPFTVGPREHLHQILNLLTILRGGDLRFLPLLLSKVHDALPRLADPMLKNAPENSSCNIDIFDGFGNAGMAQPCGYPSEEYDNKYTIARIDDMNTDSGSSNGGPSSNNDMSSPFASSPSVVSPGIEIPNGLPPDFNAMPDMVLSPMSHGPPPSMSPGGMNSQQGQHMHHSQQPQHSQHPQHPQHAQHPQHSQHHQHPQHTPLSPFPSLTSQMQGLNPGNLSPQPNIGLTSQMHLSQGLGTGMSHGLNNGLGQGINNNNMMVRPQPQRTNSFALGAAQIRTVGDFQALQRSNTDMDTMGSLGLNSIGTELDFNTLPR</sequence>
<dbReference type="GO" id="GO:0006351">
    <property type="term" value="P:DNA-templated transcription"/>
    <property type="evidence" value="ECO:0007669"/>
    <property type="project" value="InterPro"/>
</dbReference>
<dbReference type="GO" id="GO:0008270">
    <property type="term" value="F:zinc ion binding"/>
    <property type="evidence" value="ECO:0007669"/>
    <property type="project" value="InterPro"/>
</dbReference>
<dbReference type="AlphaFoldDB" id="A0AAE1CAC9"/>